<protein>
    <submittedName>
        <fullName evidence="2">Uncharacterized protein</fullName>
    </submittedName>
</protein>
<dbReference type="EMBL" id="CP000359">
    <property type="protein sequence ID" value="ABF45462.1"/>
    <property type="molecule type" value="Genomic_DNA"/>
</dbReference>
<evidence type="ECO:0000313" key="3">
    <source>
        <dbReference type="Proteomes" id="UP000002431"/>
    </source>
</evidence>
<accession>Q1IZ72</accession>
<evidence type="ECO:0000256" key="1">
    <source>
        <dbReference type="SAM" id="SignalP"/>
    </source>
</evidence>
<keyword evidence="3" id="KW-1185">Reference proteome</keyword>
<reference evidence="2" key="1">
    <citation type="submission" date="2006-04" db="EMBL/GenBank/DDBJ databases">
        <title>Complete sequence of chromosome of Deinococcus geothermalis DSM 11300.</title>
        <authorList>
            <consortium name="US DOE Joint Genome Institute"/>
            <person name="Copeland A."/>
            <person name="Lucas S."/>
            <person name="Lapidus A."/>
            <person name="Barry K."/>
            <person name="Detter J.C."/>
            <person name="Glavina del Rio T."/>
            <person name="Hammon N."/>
            <person name="Israni S."/>
            <person name="Dalin E."/>
            <person name="Tice H."/>
            <person name="Pitluck S."/>
            <person name="Brettin T."/>
            <person name="Bruce D."/>
            <person name="Han C."/>
            <person name="Tapia R."/>
            <person name="Saunders E."/>
            <person name="Gilna P."/>
            <person name="Schmutz J."/>
            <person name="Larimer F."/>
            <person name="Land M."/>
            <person name="Hauser L."/>
            <person name="Kyrpides N."/>
            <person name="Kim E."/>
            <person name="Daly M.J."/>
            <person name="Fredrickson J.K."/>
            <person name="Makarova K.S."/>
            <person name="Gaidamakova E.K."/>
            <person name="Zhai M."/>
            <person name="Richardson P."/>
        </authorList>
    </citation>
    <scope>NUCLEOTIDE SEQUENCE</scope>
    <source>
        <strain evidence="2">DSM 11300</strain>
    </source>
</reference>
<dbReference type="Proteomes" id="UP000002431">
    <property type="component" value="Chromosome"/>
</dbReference>
<proteinExistence type="predicted"/>
<dbReference type="eggNOG" id="ENOG50349QF">
    <property type="taxonomic scope" value="Bacteria"/>
</dbReference>
<feature type="chain" id="PRO_5004191877" evidence="1">
    <location>
        <begin position="21"/>
        <end position="390"/>
    </location>
</feature>
<organism evidence="2 3">
    <name type="scientific">Deinococcus geothermalis (strain DSM 11300 / CIP 105573 / AG-3a)</name>
    <dbReference type="NCBI Taxonomy" id="319795"/>
    <lineage>
        <taxon>Bacteria</taxon>
        <taxon>Thermotogati</taxon>
        <taxon>Deinococcota</taxon>
        <taxon>Deinococci</taxon>
        <taxon>Deinococcales</taxon>
        <taxon>Deinococcaceae</taxon>
        <taxon>Deinococcus</taxon>
    </lineage>
</organism>
<name>Q1IZ72_DEIGD</name>
<evidence type="ECO:0000313" key="2">
    <source>
        <dbReference type="EMBL" id="ABF45462.1"/>
    </source>
</evidence>
<feature type="signal peptide" evidence="1">
    <location>
        <begin position="1"/>
        <end position="20"/>
    </location>
</feature>
<dbReference type="SUPFAM" id="SSF89372">
    <property type="entry name" value="Fucose-specific lectin"/>
    <property type="match status" value="1"/>
</dbReference>
<dbReference type="InterPro" id="IPR036278">
    <property type="entry name" value="Sialidase_sf"/>
</dbReference>
<dbReference type="InterPro" id="IPR015943">
    <property type="entry name" value="WD40/YVTN_repeat-like_dom_sf"/>
</dbReference>
<sequence>MMRQHALLAGLAVFTATALAATPKLALPPGLDPTRPVRELQLAAAPDGSLVLAVIADAGLLNSGRGTFTARELTAWRQEGGTWQALGGVLNYDRPRPVANLNLALDERGTPILVWNENYGDNDVVVFRAFLNGRWTDWRTRYLGDDLPYAARTRAVAARHGEPVLAWGESLRNPYGSRLTVRTWDDQAKTWTRSEPFNDIRVFSRTPALALDAAGRPIVAWLQGEVLASNVYAKRWTGQGWEALGGPLNRHPNTYVAATRLVLDPQEHPIAAWLEDVNGQDGLFVSRWDGQAWVPLGGRLGRGSASAPALAVDSAGRPVLAWVEEPGGVGHVNLARWDGQTWQNLGPVNRDLRRDARSPSVAVDPSGAVVLAWREDEGGVYRVELRRFEP</sequence>
<dbReference type="STRING" id="319795.Dgeo_1165"/>
<dbReference type="SUPFAM" id="SSF50939">
    <property type="entry name" value="Sialidases"/>
    <property type="match status" value="1"/>
</dbReference>
<dbReference type="KEGG" id="dge:Dgeo_1165"/>
<dbReference type="AlphaFoldDB" id="Q1IZ72"/>
<gene>
    <name evidence="2" type="ordered locus">Dgeo_1165</name>
</gene>
<keyword evidence="1" id="KW-0732">Signal</keyword>
<dbReference type="RefSeq" id="WP_011530299.1">
    <property type="nucleotide sequence ID" value="NC_008025.1"/>
</dbReference>
<dbReference type="Gene3D" id="2.130.10.10">
    <property type="entry name" value="YVTN repeat-like/Quinoprotein amine dehydrogenase"/>
    <property type="match status" value="1"/>
</dbReference>
<dbReference type="HOGENOM" id="CLU_707370_0_0_0"/>